<dbReference type="Pfam" id="PF01757">
    <property type="entry name" value="Acyl_transf_3"/>
    <property type="match status" value="1"/>
</dbReference>
<evidence type="ECO:0000259" key="2">
    <source>
        <dbReference type="Pfam" id="PF01757"/>
    </source>
</evidence>
<feature type="transmembrane region" description="Helical" evidence="1">
    <location>
        <begin position="234"/>
        <end position="254"/>
    </location>
</feature>
<protein>
    <submittedName>
        <fullName evidence="3">Acyltransferase</fullName>
    </submittedName>
</protein>
<feature type="transmembrane region" description="Helical" evidence="1">
    <location>
        <begin position="84"/>
        <end position="101"/>
    </location>
</feature>
<feature type="transmembrane region" description="Helical" evidence="1">
    <location>
        <begin position="54"/>
        <end position="77"/>
    </location>
</feature>
<sequence length="269" mass="31853">MPVLLCFGFTLFLKPLGRFDQYYKKRINRIYPTVFAWAIFSTLLFDNSKNIIQILLYGGGWFITCIMVLYVFLFIVNKTMYNKLIMSWIISFAIVVIWFYLIDKKNDSSFYGDDSYFRWGFYFLFMLLGSICGVYQQKIKHRFTLNLLIVVSCIAIFYAMLYFARINVIPRQVELISIIPLLGMTFYFYKLSNSKELKYVYNHKIFGTAIKIIGGLCLEIYLVQHDLITDKMNMIFPFNLVGMFIIILIAAYILRCMADYFRKFSDNKN</sequence>
<keyword evidence="4" id="KW-1185">Reference proteome</keyword>
<keyword evidence="3" id="KW-0012">Acyltransferase</keyword>
<name>A0ABY5Y5B2_9FLAO</name>
<keyword evidence="1" id="KW-0812">Transmembrane</keyword>
<keyword evidence="3" id="KW-0808">Transferase</keyword>
<feature type="transmembrane region" description="Helical" evidence="1">
    <location>
        <begin position="116"/>
        <end position="136"/>
    </location>
</feature>
<feature type="transmembrane region" description="Helical" evidence="1">
    <location>
        <begin position="201"/>
        <end position="222"/>
    </location>
</feature>
<organism evidence="3 4">
    <name type="scientific">Maribacter litopenaei</name>
    <dbReference type="NCBI Taxonomy" id="2976127"/>
    <lineage>
        <taxon>Bacteria</taxon>
        <taxon>Pseudomonadati</taxon>
        <taxon>Bacteroidota</taxon>
        <taxon>Flavobacteriia</taxon>
        <taxon>Flavobacteriales</taxon>
        <taxon>Flavobacteriaceae</taxon>
        <taxon>Maribacter</taxon>
    </lineage>
</organism>
<dbReference type="GO" id="GO:0016746">
    <property type="term" value="F:acyltransferase activity"/>
    <property type="evidence" value="ECO:0007669"/>
    <property type="project" value="UniProtKB-KW"/>
</dbReference>
<dbReference type="InterPro" id="IPR002656">
    <property type="entry name" value="Acyl_transf_3_dom"/>
</dbReference>
<dbReference type="RefSeq" id="WP_260571582.1">
    <property type="nucleotide sequence ID" value="NZ_CP104205.1"/>
</dbReference>
<feature type="transmembrane region" description="Helical" evidence="1">
    <location>
        <begin position="169"/>
        <end position="189"/>
    </location>
</feature>
<keyword evidence="1" id="KW-1133">Transmembrane helix</keyword>
<reference evidence="3" key="1">
    <citation type="submission" date="2022-09" db="EMBL/GenBank/DDBJ databases">
        <title>Maribacter litopenaei sp. nov., isolated from the intestinal tract of the Pacific White Shrimp, Litopenaeus vannamei.</title>
        <authorList>
            <person name="Kim S.Y."/>
            <person name="Hwang C.Y."/>
        </authorList>
    </citation>
    <scope>NUCLEOTIDE SEQUENCE</scope>
    <source>
        <strain evidence="3">HL-LV01</strain>
    </source>
</reference>
<evidence type="ECO:0000256" key="1">
    <source>
        <dbReference type="SAM" id="Phobius"/>
    </source>
</evidence>
<keyword evidence="1" id="KW-0472">Membrane</keyword>
<gene>
    <name evidence="3" type="ORF">NYZ99_13110</name>
</gene>
<accession>A0ABY5Y5B2</accession>
<dbReference type="Proteomes" id="UP001059209">
    <property type="component" value="Chromosome"/>
</dbReference>
<evidence type="ECO:0000313" key="4">
    <source>
        <dbReference type="Proteomes" id="UP001059209"/>
    </source>
</evidence>
<feature type="domain" description="Acyltransferase 3" evidence="2">
    <location>
        <begin position="9"/>
        <end position="253"/>
    </location>
</feature>
<proteinExistence type="predicted"/>
<evidence type="ECO:0000313" key="3">
    <source>
        <dbReference type="EMBL" id="UWX54006.1"/>
    </source>
</evidence>
<dbReference type="EMBL" id="CP104205">
    <property type="protein sequence ID" value="UWX54006.1"/>
    <property type="molecule type" value="Genomic_DNA"/>
</dbReference>
<feature type="transmembrane region" description="Helical" evidence="1">
    <location>
        <begin position="143"/>
        <end position="163"/>
    </location>
</feature>